<protein>
    <submittedName>
        <fullName evidence="1">Predicted protein</fullName>
    </submittedName>
</protein>
<evidence type="ECO:0000313" key="1">
    <source>
        <dbReference type="EMBL" id="BAJ95324.1"/>
    </source>
</evidence>
<accession>F2DJQ3</accession>
<sequence>MENPNLFILKPAAPEALPKHILHDMIFMTRNVARLQAMLAQLREKFKFAVTVRKGEHAWLRVHKEEHNLGMGVPSYTNPFRIALGPLPVFYAQVKEEGLWASKVNAVMVVQPMGVVCFLADEAYEIEAKREFFCLLPITEHLRLTDKKNSKEAPDKKIVVEYGKAW</sequence>
<name>F2DJQ3_HORVV</name>
<organism evidence="1">
    <name type="scientific">Hordeum vulgare subsp. vulgare</name>
    <name type="common">Domesticated barley</name>
    <dbReference type="NCBI Taxonomy" id="112509"/>
    <lineage>
        <taxon>Eukaryota</taxon>
        <taxon>Viridiplantae</taxon>
        <taxon>Streptophyta</taxon>
        <taxon>Embryophyta</taxon>
        <taxon>Tracheophyta</taxon>
        <taxon>Spermatophyta</taxon>
        <taxon>Magnoliopsida</taxon>
        <taxon>Liliopsida</taxon>
        <taxon>Poales</taxon>
        <taxon>Poaceae</taxon>
        <taxon>BOP clade</taxon>
        <taxon>Pooideae</taxon>
        <taxon>Triticodae</taxon>
        <taxon>Triticeae</taxon>
        <taxon>Hordeinae</taxon>
        <taxon>Hordeum</taxon>
    </lineage>
</organism>
<reference evidence="1" key="1">
    <citation type="journal article" date="2011" name="Plant Physiol.">
        <title>Comprehensive sequence analysis of 24,783 barley full-length cDNAs derived from 12 clone libraries.</title>
        <authorList>
            <person name="Matsumoto T."/>
            <person name="Tanaka T."/>
            <person name="Sakai H."/>
            <person name="Amano N."/>
            <person name="Kanamori H."/>
            <person name="Kurita K."/>
            <person name="Kikuta A."/>
            <person name="Kamiya K."/>
            <person name="Yamamoto M."/>
            <person name="Ikawa H."/>
            <person name="Fujii N."/>
            <person name="Hori K."/>
            <person name="Itoh T."/>
            <person name="Sato K."/>
        </authorList>
    </citation>
    <scope>NUCLEOTIDE SEQUENCE</scope>
    <source>
        <tissue evidence="1">Shoot and root</tissue>
    </source>
</reference>
<proteinExistence type="evidence at transcript level"/>
<dbReference type="EMBL" id="AK364121">
    <property type="protein sequence ID" value="BAJ95324.1"/>
    <property type="molecule type" value="mRNA"/>
</dbReference>
<dbReference type="AlphaFoldDB" id="F2DJQ3"/>